<dbReference type="RefSeq" id="XP_045151446.1">
    <property type="nucleotide sequence ID" value="XM_045295511.1"/>
</dbReference>
<accession>A0AC55DI83</accession>
<dbReference type="Proteomes" id="UP000694863">
    <property type="component" value="Unplaced"/>
</dbReference>
<organism evidence="1 2">
    <name type="scientific">Echinops telfairi</name>
    <name type="common">Lesser hedgehog tenrec</name>
    <dbReference type="NCBI Taxonomy" id="9371"/>
    <lineage>
        <taxon>Eukaryota</taxon>
        <taxon>Metazoa</taxon>
        <taxon>Chordata</taxon>
        <taxon>Craniata</taxon>
        <taxon>Vertebrata</taxon>
        <taxon>Euteleostomi</taxon>
        <taxon>Mammalia</taxon>
        <taxon>Eutheria</taxon>
        <taxon>Afrotheria</taxon>
        <taxon>Tenrecidae</taxon>
        <taxon>Tenrecinae</taxon>
        <taxon>Echinops</taxon>
    </lineage>
</organism>
<evidence type="ECO:0000313" key="2">
    <source>
        <dbReference type="RefSeq" id="XP_045151446.1"/>
    </source>
</evidence>
<proteinExistence type="predicted"/>
<protein>
    <submittedName>
        <fullName evidence="2">Maestro heat-like repeat-containing protein family member 7</fullName>
    </submittedName>
</protein>
<gene>
    <name evidence="2" type="primary">LOC123522312</name>
</gene>
<name>A0AC55DI83_ECHTE</name>
<reference evidence="2" key="1">
    <citation type="submission" date="2025-08" db="UniProtKB">
        <authorList>
            <consortium name="RefSeq"/>
        </authorList>
    </citation>
    <scope>IDENTIFICATION</scope>
</reference>
<evidence type="ECO:0000313" key="1">
    <source>
        <dbReference type="Proteomes" id="UP000694863"/>
    </source>
</evidence>
<sequence length="232" mass="26434">MALLVQIHHSIGLTMSDVAVPSNLYTDQEREDIKRLLPHILDSLYEADEKIVLLAIQILLHFVHSMDFSTLTVMMRTLFSLFGDVRPNVHRFSMTLFGASVKSVNYSDKKGIENQVLDSLVPLLMYSQDENAAVAEESRQVLGVCAQFLKWRLPQAVYCKDPWYTKPNKVGTICKFFGKKSKGKINILAQTLMYAKHTKLPIRRAAILFGPYQSTWITVSSRGRVQTGWRKI</sequence>
<keyword evidence="1" id="KW-1185">Reference proteome</keyword>